<organism evidence="2 3">
    <name type="scientific">Colletotrichum kahawae</name>
    <name type="common">Coffee berry disease fungus</name>
    <dbReference type="NCBI Taxonomy" id="34407"/>
    <lineage>
        <taxon>Eukaryota</taxon>
        <taxon>Fungi</taxon>
        <taxon>Dikarya</taxon>
        <taxon>Ascomycota</taxon>
        <taxon>Pezizomycotina</taxon>
        <taxon>Sordariomycetes</taxon>
        <taxon>Hypocreomycetidae</taxon>
        <taxon>Glomerellales</taxon>
        <taxon>Glomerellaceae</taxon>
        <taxon>Colletotrichum</taxon>
        <taxon>Colletotrichum gloeosporioides species complex</taxon>
    </lineage>
</organism>
<sequence length="138" mass="14830">MNSNVGSPLNAGRSQDRSSLPRSRLEGYAAYQKDPSNSSQQSSLVLYRIYSRTMSSVDGTLVVGRPRGQAENLLRRALNNAHKRAQEGSRVSLLRQPPSCTEACDQVGLEPRNQEVSFTSNNGAFGTLSGPVSGNGGF</sequence>
<reference evidence="2" key="1">
    <citation type="submission" date="2023-02" db="EMBL/GenBank/DDBJ databases">
        <title>Colletotrichum kahawae CIFC_Que2 genome sequencing and assembly.</title>
        <authorList>
            <person name="Baroncelli R."/>
        </authorList>
    </citation>
    <scope>NUCLEOTIDE SEQUENCE</scope>
    <source>
        <strain evidence="2">CIFC_Que2</strain>
    </source>
</reference>
<comment type="caution">
    <text evidence="2">The sequence shown here is derived from an EMBL/GenBank/DDBJ whole genome shotgun (WGS) entry which is preliminary data.</text>
</comment>
<evidence type="ECO:0000313" key="3">
    <source>
        <dbReference type="Proteomes" id="UP001281614"/>
    </source>
</evidence>
<dbReference type="Proteomes" id="UP001281614">
    <property type="component" value="Unassembled WGS sequence"/>
</dbReference>
<name>A0AAE0D4H2_COLKA</name>
<keyword evidence="3" id="KW-1185">Reference proteome</keyword>
<evidence type="ECO:0000313" key="2">
    <source>
        <dbReference type="EMBL" id="KAK2742884.1"/>
    </source>
</evidence>
<gene>
    <name evidence="2" type="ORF">CKAH01_18426</name>
</gene>
<accession>A0AAE0D4H2</accession>
<feature type="region of interest" description="Disordered" evidence="1">
    <location>
        <begin position="118"/>
        <end position="138"/>
    </location>
</feature>
<proteinExistence type="predicted"/>
<dbReference type="EMBL" id="VYYT01000324">
    <property type="protein sequence ID" value="KAK2742884.1"/>
    <property type="molecule type" value="Genomic_DNA"/>
</dbReference>
<dbReference type="AlphaFoldDB" id="A0AAE0D4H2"/>
<evidence type="ECO:0000256" key="1">
    <source>
        <dbReference type="SAM" id="MobiDB-lite"/>
    </source>
</evidence>
<protein>
    <submittedName>
        <fullName evidence="2">Uncharacterized protein</fullName>
    </submittedName>
</protein>
<feature type="region of interest" description="Disordered" evidence="1">
    <location>
        <begin position="1"/>
        <end position="42"/>
    </location>
</feature>